<dbReference type="InterPro" id="IPR008806">
    <property type="entry name" value="RNA_pol_III_Rpc82_C"/>
</dbReference>
<comment type="function">
    <text evidence="6">DNA-dependent RNA polymerase catalyzes the transcription of DNA into RNA using the four ribonucleoside triphosphates as substrates. Specific core component of RNA polymerase III which synthesizes small RNAs, such as 5S rRNA and tRNAs.</text>
</comment>
<dbReference type="Pfam" id="PF05645">
    <property type="entry name" value="RNA_pol_Rpc82"/>
    <property type="match status" value="1"/>
</dbReference>
<keyword evidence="3 6" id="KW-0240">DNA-directed RNA polymerase</keyword>
<evidence type="ECO:0000256" key="2">
    <source>
        <dbReference type="ARBA" id="ARBA00007206"/>
    </source>
</evidence>
<comment type="subunit">
    <text evidence="6">Component of the RNA polymerase III (Pol III) complex consisting of 17 subunits.</text>
</comment>
<accession>A0A1J1J894</accession>
<evidence type="ECO:0000313" key="10">
    <source>
        <dbReference type="EMBL" id="CRL07129.1"/>
    </source>
</evidence>
<evidence type="ECO:0000259" key="8">
    <source>
        <dbReference type="Pfam" id="PF08221"/>
    </source>
</evidence>
<dbReference type="Gene3D" id="1.10.10.10">
    <property type="entry name" value="Winged helix-like DNA-binding domain superfamily/Winged helix DNA-binding domain"/>
    <property type="match status" value="4"/>
</dbReference>
<dbReference type="Pfam" id="PF20912">
    <property type="entry name" value="RPC3_helical"/>
    <property type="match status" value="1"/>
</dbReference>
<feature type="domain" description="RNA polymerase III Rpc82 C -terminal" evidence="7">
    <location>
        <begin position="196"/>
        <end position="315"/>
    </location>
</feature>
<keyword evidence="4 6" id="KW-0804">Transcription</keyword>
<keyword evidence="5 6" id="KW-0539">Nucleus</keyword>
<dbReference type="EMBL" id="CVRI01000070">
    <property type="protein sequence ID" value="CRL07129.1"/>
    <property type="molecule type" value="Genomic_DNA"/>
</dbReference>
<dbReference type="PANTHER" id="PTHR12949:SF0">
    <property type="entry name" value="DNA-DIRECTED RNA POLYMERASE III SUBUNIT RPC3"/>
    <property type="match status" value="1"/>
</dbReference>
<feature type="domain" description="RNA polymerase III subunit RPC82-related helix-turn-helix" evidence="8">
    <location>
        <begin position="7"/>
        <end position="66"/>
    </location>
</feature>
<dbReference type="InterPro" id="IPR036388">
    <property type="entry name" value="WH-like_DNA-bd_sf"/>
</dbReference>
<dbReference type="Gene3D" id="6.10.140.1450">
    <property type="match status" value="1"/>
</dbReference>
<dbReference type="Proteomes" id="UP000183832">
    <property type="component" value="Unassembled WGS sequence"/>
</dbReference>
<dbReference type="GO" id="GO:0003697">
    <property type="term" value="F:single-stranded DNA binding"/>
    <property type="evidence" value="ECO:0007669"/>
    <property type="project" value="UniProtKB-UniRule"/>
</dbReference>
<comment type="similarity">
    <text evidence="2 6">Belongs to the eukaryotic RPC3/POLR3C RNA polymerase subunit family.</text>
</comment>
<dbReference type="InterPro" id="IPR013197">
    <property type="entry name" value="RNA_pol_III_RPC82-rel_HTH"/>
</dbReference>
<dbReference type="Pfam" id="PF22536">
    <property type="entry name" value="WHD_POLR3C"/>
    <property type="match status" value="1"/>
</dbReference>
<sequence>MTANFMKLCSLILQEHFGETAKIVGENLFTSVSKTITGIVTSTKLSRKQVIASLSILVQHQFVKFTACEHNESIAEYSLLPDKILLMLRYPHYVCFILKKYGNMSALLLEEVLHSSVGIAELIIARCYSQLERKNDNTLKELRDAFCHLVNETIFIRHPNISDDSVPQLKLDKIHFFELPDIDLEDIKSYIESGCEPSSNIYWTVNFDCLHRHLRDKILVNTIDRQIDVNAGEAFQFILQLMEKKTDAWNTTSNPISYFELKQLITRKSSNSDLVKYFDQYISVIEKNESGFLKKIDESGGGIYTVNMVVALQQLVWTIIENVITQKFGSKATRIFRVVKARKYLEQEEIQREAMIPGKEAKLHTYRLLEEGFLQIHTIKKVGGGGTGPVKAFYLFHINQYHIVLMLIETCYKALYNSMKRGNIDKEINKRLMEKSMRLQFIVDAMKERGESEEVIHEINETLTPPEKEIVEKTKSRLKHLESSEIVIDEMLFLFQLFIYYQSPANK</sequence>
<keyword evidence="11" id="KW-1185">Reference proteome</keyword>
<protein>
    <recommendedName>
        <fullName evidence="6">DNA-directed RNA polymerase III subunit RPC3</fullName>
        <shortName evidence="6">RNA polymerase III subunit C3</shortName>
    </recommendedName>
</protein>
<evidence type="ECO:0000256" key="4">
    <source>
        <dbReference type="ARBA" id="ARBA00023163"/>
    </source>
</evidence>
<dbReference type="InterPro" id="IPR055207">
    <property type="entry name" value="POLR3C_WHD"/>
</dbReference>
<dbReference type="AlphaFoldDB" id="A0A1J1J894"/>
<dbReference type="Pfam" id="PF08221">
    <property type="entry name" value="HTH_9"/>
    <property type="match status" value="1"/>
</dbReference>
<dbReference type="GO" id="GO:0006351">
    <property type="term" value="P:DNA-templated transcription"/>
    <property type="evidence" value="ECO:0007669"/>
    <property type="project" value="InterPro"/>
</dbReference>
<dbReference type="GO" id="GO:0005666">
    <property type="term" value="C:RNA polymerase III complex"/>
    <property type="evidence" value="ECO:0007669"/>
    <property type="project" value="UniProtKB-UniRule"/>
</dbReference>
<dbReference type="FunFam" id="1.10.10.10:FF:000199">
    <property type="entry name" value="DNA-directed RNA polymerase III subunit RPC3"/>
    <property type="match status" value="1"/>
</dbReference>
<dbReference type="InterPro" id="IPR039748">
    <property type="entry name" value="RPC3"/>
</dbReference>
<evidence type="ECO:0000256" key="5">
    <source>
        <dbReference type="ARBA" id="ARBA00023242"/>
    </source>
</evidence>
<name>A0A1J1J894_9DIPT</name>
<evidence type="ECO:0000256" key="1">
    <source>
        <dbReference type="ARBA" id="ARBA00004123"/>
    </source>
</evidence>
<evidence type="ECO:0000259" key="7">
    <source>
        <dbReference type="Pfam" id="PF05645"/>
    </source>
</evidence>
<reference evidence="10 11" key="1">
    <citation type="submission" date="2015-04" db="EMBL/GenBank/DDBJ databases">
        <authorList>
            <person name="Syromyatnikov M.Y."/>
            <person name="Popov V.N."/>
        </authorList>
    </citation>
    <scope>NUCLEOTIDE SEQUENCE [LARGE SCALE GENOMIC DNA]</scope>
</reference>
<evidence type="ECO:0000259" key="9">
    <source>
        <dbReference type="Pfam" id="PF22536"/>
    </source>
</evidence>
<evidence type="ECO:0000313" key="11">
    <source>
        <dbReference type="Proteomes" id="UP000183832"/>
    </source>
</evidence>
<evidence type="ECO:0000256" key="6">
    <source>
        <dbReference type="RuleBase" id="RU367076"/>
    </source>
</evidence>
<gene>
    <name evidence="10" type="ORF">CLUMA_CG020124</name>
</gene>
<dbReference type="PANTHER" id="PTHR12949">
    <property type="entry name" value="RNA POLYMERASE III DNA DIRECTED -RELATED"/>
    <property type="match status" value="1"/>
</dbReference>
<evidence type="ECO:0000256" key="3">
    <source>
        <dbReference type="ARBA" id="ARBA00022478"/>
    </source>
</evidence>
<proteinExistence type="inferred from homology"/>
<organism evidence="10 11">
    <name type="scientific">Clunio marinus</name>
    <dbReference type="NCBI Taxonomy" id="568069"/>
    <lineage>
        <taxon>Eukaryota</taxon>
        <taxon>Metazoa</taxon>
        <taxon>Ecdysozoa</taxon>
        <taxon>Arthropoda</taxon>
        <taxon>Hexapoda</taxon>
        <taxon>Insecta</taxon>
        <taxon>Pterygota</taxon>
        <taxon>Neoptera</taxon>
        <taxon>Endopterygota</taxon>
        <taxon>Diptera</taxon>
        <taxon>Nematocera</taxon>
        <taxon>Chironomoidea</taxon>
        <taxon>Chironomidae</taxon>
        <taxon>Clunio</taxon>
    </lineage>
</organism>
<comment type="subcellular location">
    <subcellularLocation>
        <location evidence="1 6">Nucleus</location>
    </subcellularLocation>
</comment>
<dbReference type="OrthoDB" id="272392at2759"/>
<dbReference type="STRING" id="568069.A0A1J1J894"/>
<feature type="domain" description="DNA-directed RNA polymerase III subunit RPC3 winged-helix" evidence="9">
    <location>
        <begin position="320"/>
        <end position="398"/>
    </location>
</feature>